<sequence length="349" mass="38252">MSTSSKMRLTHTSILVLAGKSAAAVLSKVANSTSLEQSFANLTVALVRSAPANWPMPLFNKNWSNVTFDINKTVELGVGHIAEAASSGANLVVFPELWFPGYPKGIDEAWIAKHSEDYYNNSLEVGSEHWKRLLTAAKDSHVYVALAFSEKTAQSIYMGQALISPYGELLHLRHKLRPSGIERYLWSDGSVDGLKREDVHIAAFPYMPDYNESQALYWESVEVNEAAARTYAVNSGAYTLFASVGYSSIMDATGVTVAKIEASVPFDQTPMLYASINTTAFSDASYDVNSEQSWAALEQMKTGFPYYVPKVPGKFFDQKTIVIEDLVAWGDAYIESNGTTSEPMPGSTS</sequence>
<gene>
    <name evidence="7" type="ORF">D6D01_05672</name>
</gene>
<organism evidence="7 8">
    <name type="scientific">Aureobasidium pullulans</name>
    <name type="common">Black yeast</name>
    <name type="synonym">Pullularia pullulans</name>
    <dbReference type="NCBI Taxonomy" id="5580"/>
    <lineage>
        <taxon>Eukaryota</taxon>
        <taxon>Fungi</taxon>
        <taxon>Dikarya</taxon>
        <taxon>Ascomycota</taxon>
        <taxon>Pezizomycotina</taxon>
        <taxon>Dothideomycetes</taxon>
        <taxon>Dothideomycetidae</taxon>
        <taxon>Dothideales</taxon>
        <taxon>Saccotheciaceae</taxon>
        <taxon>Aureobasidium</taxon>
    </lineage>
</organism>
<feature type="signal peptide" evidence="5">
    <location>
        <begin position="1"/>
        <end position="23"/>
    </location>
</feature>
<reference evidence="7 8" key="1">
    <citation type="submission" date="2018-10" db="EMBL/GenBank/DDBJ databases">
        <title>Fifty Aureobasidium pullulans genomes reveal a recombining polyextremotolerant generalist.</title>
        <authorList>
            <person name="Gostincar C."/>
            <person name="Turk M."/>
            <person name="Zajc J."/>
            <person name="Gunde-Cimerman N."/>
        </authorList>
    </citation>
    <scope>NUCLEOTIDE SEQUENCE [LARGE SCALE GENOMIC DNA]</scope>
    <source>
        <strain evidence="7 8">EXF-6604</strain>
    </source>
</reference>
<comment type="catalytic activity">
    <reaction evidence="3">
        <text>a nitrile + 2 H2O = a carboxylate + NH4(+)</text>
        <dbReference type="Rhea" id="RHEA:21724"/>
        <dbReference type="ChEBI" id="CHEBI:15377"/>
        <dbReference type="ChEBI" id="CHEBI:18379"/>
        <dbReference type="ChEBI" id="CHEBI:28938"/>
        <dbReference type="ChEBI" id="CHEBI:29067"/>
        <dbReference type="EC" id="3.5.5.1"/>
    </reaction>
</comment>
<dbReference type="SUPFAM" id="SSF56317">
    <property type="entry name" value="Carbon-nitrogen hydrolase"/>
    <property type="match status" value="1"/>
</dbReference>
<dbReference type="EC" id="3.5.5.1" evidence="4"/>
<feature type="chain" id="PRO_5020832184" description="nitrilase" evidence="5">
    <location>
        <begin position="24"/>
        <end position="349"/>
    </location>
</feature>
<accession>A0A4S9L6P7</accession>
<dbReference type="InterPro" id="IPR036526">
    <property type="entry name" value="C-N_Hydrolase_sf"/>
</dbReference>
<name>A0A4S9L6P7_AURPU</name>
<feature type="domain" description="CN hydrolase" evidence="6">
    <location>
        <begin position="42"/>
        <end position="278"/>
    </location>
</feature>
<protein>
    <recommendedName>
        <fullName evidence="4">nitrilase</fullName>
        <ecNumber evidence="4">3.5.5.1</ecNumber>
    </recommendedName>
</protein>
<dbReference type="PROSITE" id="PS50263">
    <property type="entry name" value="CN_HYDROLASE"/>
    <property type="match status" value="1"/>
</dbReference>
<dbReference type="PANTHER" id="PTHR46044:SF14">
    <property type="entry name" value="ARYLACETONITRILASE"/>
    <property type="match status" value="1"/>
</dbReference>
<evidence type="ECO:0000313" key="7">
    <source>
        <dbReference type="EMBL" id="THY24104.1"/>
    </source>
</evidence>
<dbReference type="Gene3D" id="3.60.110.10">
    <property type="entry name" value="Carbon-nitrogen hydrolase"/>
    <property type="match status" value="1"/>
</dbReference>
<dbReference type="GO" id="GO:0000257">
    <property type="term" value="F:nitrilase activity"/>
    <property type="evidence" value="ECO:0007669"/>
    <property type="project" value="UniProtKB-EC"/>
</dbReference>
<comment type="caution">
    <text evidence="7">The sequence shown here is derived from an EMBL/GenBank/DDBJ whole genome shotgun (WGS) entry which is preliminary data.</text>
</comment>
<evidence type="ECO:0000256" key="3">
    <source>
        <dbReference type="ARBA" id="ARBA00036406"/>
    </source>
</evidence>
<evidence type="ECO:0000259" key="6">
    <source>
        <dbReference type="PROSITE" id="PS50263"/>
    </source>
</evidence>
<dbReference type="InterPro" id="IPR044149">
    <property type="entry name" value="Nitrilases_CHs"/>
</dbReference>
<evidence type="ECO:0000313" key="8">
    <source>
        <dbReference type="Proteomes" id="UP000306584"/>
    </source>
</evidence>
<comment type="similarity">
    <text evidence="1">Belongs to the carbon-nitrogen hydrolase superfamily. Nitrilase family.</text>
</comment>
<proteinExistence type="inferred from homology"/>
<dbReference type="InterPro" id="IPR003010">
    <property type="entry name" value="C-N_Hydrolase"/>
</dbReference>
<keyword evidence="2" id="KW-0378">Hydrolase</keyword>
<dbReference type="PANTHER" id="PTHR46044">
    <property type="entry name" value="NITRILASE"/>
    <property type="match status" value="1"/>
</dbReference>
<dbReference type="Proteomes" id="UP000306584">
    <property type="component" value="Unassembled WGS sequence"/>
</dbReference>
<keyword evidence="5" id="KW-0732">Signal</keyword>
<evidence type="ECO:0000256" key="2">
    <source>
        <dbReference type="ARBA" id="ARBA00022801"/>
    </source>
</evidence>
<dbReference type="EMBL" id="QZBD01000221">
    <property type="protein sequence ID" value="THY24104.1"/>
    <property type="molecule type" value="Genomic_DNA"/>
</dbReference>
<dbReference type="Pfam" id="PF00795">
    <property type="entry name" value="CN_hydrolase"/>
    <property type="match status" value="1"/>
</dbReference>
<evidence type="ECO:0000256" key="4">
    <source>
        <dbReference type="ARBA" id="ARBA00039045"/>
    </source>
</evidence>
<dbReference type="AlphaFoldDB" id="A0A4S9L6P7"/>
<evidence type="ECO:0000256" key="1">
    <source>
        <dbReference type="ARBA" id="ARBA00008129"/>
    </source>
</evidence>
<evidence type="ECO:0000256" key="5">
    <source>
        <dbReference type="SAM" id="SignalP"/>
    </source>
</evidence>